<dbReference type="Pfam" id="PF00481">
    <property type="entry name" value="PP2C"/>
    <property type="match status" value="1"/>
</dbReference>
<reference evidence="3" key="1">
    <citation type="submission" date="2020-01" db="EMBL/GenBank/DDBJ databases">
        <title>Development of genomics and gene disruption for Polysphondylium violaceum indicates a role for the polyketide synthase stlB in stalk morphogenesis.</title>
        <authorList>
            <person name="Narita B."/>
            <person name="Kawabe Y."/>
            <person name="Kin K."/>
            <person name="Saito T."/>
            <person name="Gibbs R."/>
            <person name="Kuspa A."/>
            <person name="Muzny D."/>
            <person name="Queller D."/>
            <person name="Richards S."/>
            <person name="Strassman J."/>
            <person name="Sucgang R."/>
            <person name="Worley K."/>
            <person name="Schaap P."/>
        </authorList>
    </citation>
    <scope>NUCLEOTIDE SEQUENCE</scope>
    <source>
        <strain evidence="3">QSvi11</strain>
    </source>
</reference>
<gene>
    <name evidence="3" type="ORF">CYY_002512</name>
</gene>
<feature type="compositionally biased region" description="Polar residues" evidence="1">
    <location>
        <begin position="624"/>
        <end position="634"/>
    </location>
</feature>
<comment type="caution">
    <text evidence="3">The sequence shown here is derived from an EMBL/GenBank/DDBJ whole genome shotgun (WGS) entry which is preliminary data.</text>
</comment>
<feature type="compositionally biased region" description="Low complexity" evidence="1">
    <location>
        <begin position="635"/>
        <end position="650"/>
    </location>
</feature>
<dbReference type="InterPro" id="IPR036457">
    <property type="entry name" value="PPM-type-like_dom_sf"/>
</dbReference>
<name>A0A8J4PZZ3_9MYCE</name>
<dbReference type="PROSITE" id="PS51746">
    <property type="entry name" value="PPM_2"/>
    <property type="match status" value="1"/>
</dbReference>
<dbReference type="PANTHER" id="PTHR13832">
    <property type="entry name" value="PROTEIN PHOSPHATASE 2C"/>
    <property type="match status" value="1"/>
</dbReference>
<evidence type="ECO:0000256" key="1">
    <source>
        <dbReference type="SAM" id="MobiDB-lite"/>
    </source>
</evidence>
<dbReference type="Proteomes" id="UP000695562">
    <property type="component" value="Unassembled WGS sequence"/>
</dbReference>
<dbReference type="AlphaFoldDB" id="A0A8J4PZZ3"/>
<dbReference type="EMBL" id="AJWJ01000070">
    <property type="protein sequence ID" value="KAF2076159.1"/>
    <property type="molecule type" value="Genomic_DNA"/>
</dbReference>
<sequence length="1022" mass="112016">MVLLYKSNENGLDITYISYHMYILDTCVQYTVKISYKNISSIPISLKFENDSRYLGMLCYLESFKEGDATGGVFEGGTGRVYPLIRFKNNNDIVRIVEELSTNTNGAVEGLDEFETELLPNQTIHLTSKYLLHHLPSLERSNSVDNNKITLLLPKHTSAIAPFPAINVKITVDAEFSSPVKSTESPSHPSSIQSLTLVENCSQTVHHINSNSLLSDDFNLTFELESLEPSVAHLCTYGWLSNSSKVEPHHIISSLVHIGFKDDSSPSSSIIDSNNSNSNIENSFSLIRDQSEDLITSPESFIYKIDISNKNINNSNNNNSNNNSNSNNNNSNANVIIKYQNNQYPVTLQTPFLSTSTTLLHIFAALSKLKQLASSSNSDNDNDSTCINSLLNLVFIQGVASDNKADNNSSQLSQSLPSFKKDETKPTTTDSSNNNNNNNNFKESGELLSNLISSLPKKQAGLGAQSLTAPPSMGKDLSNPIADFVAARAAGSSSTGPKKKGPPPRLGGPGAGGTVGSSSNGVGAGDIRLQRLASYNKVNQMWNLSLSDFAERHTISMRELEPYAFDFALDHIKNNWWKKLNKVASFSEIQWIRKCILDIINSPRINITFVEKLNNAGSNTSGAVSDLSQLLQPPTTTTTTTTSATNTSSNLDESKAIDPIKLKWIVEEVLNSEKLTFQTIGQSNSSSASEWFSIDVSETKGGRPHMEDKHVIIEYPQHLYNGNNSSGNDDNQDEQYFFGVFDGHNGKIAAEFTKVNLPFEIYSQTKGNTISAKDSNALSIIDKAYKSTDKYFLEYAEREDKKAGTTVATVVLSRDHFIVSNLGDTEVVVSRNGVASALSTVHTPKNESERQRIESAGGSIIHYGTLRVNGVLSVSRSIGDKNLKEYIIPDPDSLIVNIDKSTQFLIMATDGLWELFTHQEIVDYIITGNFKPQSLPSTASSDLLNSGSFNNLESLIDNSSSNNNNTSSIPTSTSQENLNSSSSSVNANSNTISGKIIEEALRRNPKDNITIVIIFFKDNFQP</sequence>
<feature type="region of interest" description="Disordered" evidence="1">
    <location>
        <begin position="404"/>
        <end position="443"/>
    </location>
</feature>
<accession>A0A8J4PZZ3</accession>
<dbReference type="Gene3D" id="3.60.40.10">
    <property type="entry name" value="PPM-type phosphatase domain"/>
    <property type="match status" value="1"/>
</dbReference>
<dbReference type="InterPro" id="IPR015655">
    <property type="entry name" value="PP2C"/>
</dbReference>
<keyword evidence="4" id="KW-1185">Reference proteome</keyword>
<feature type="region of interest" description="Disordered" evidence="1">
    <location>
        <begin position="488"/>
        <end position="522"/>
    </location>
</feature>
<evidence type="ECO:0000259" key="2">
    <source>
        <dbReference type="PROSITE" id="PS51746"/>
    </source>
</evidence>
<dbReference type="PANTHER" id="PTHR13832:SF835">
    <property type="entry name" value="PROTEIN PHOSPHATASE 2C"/>
    <property type="match status" value="1"/>
</dbReference>
<protein>
    <recommendedName>
        <fullName evidence="2">PPM-type phosphatase domain-containing protein</fullName>
    </recommendedName>
</protein>
<proteinExistence type="predicted"/>
<evidence type="ECO:0000313" key="3">
    <source>
        <dbReference type="EMBL" id="KAF2076159.1"/>
    </source>
</evidence>
<dbReference type="SMART" id="SM00332">
    <property type="entry name" value="PP2Cc"/>
    <property type="match status" value="1"/>
</dbReference>
<feature type="region of interest" description="Disordered" evidence="1">
    <location>
        <begin position="624"/>
        <end position="650"/>
    </location>
</feature>
<feature type="region of interest" description="Disordered" evidence="1">
    <location>
        <begin position="955"/>
        <end position="987"/>
    </location>
</feature>
<dbReference type="InterPro" id="IPR001932">
    <property type="entry name" value="PPM-type_phosphatase-like_dom"/>
</dbReference>
<organism evidence="3 4">
    <name type="scientific">Polysphondylium violaceum</name>
    <dbReference type="NCBI Taxonomy" id="133409"/>
    <lineage>
        <taxon>Eukaryota</taxon>
        <taxon>Amoebozoa</taxon>
        <taxon>Evosea</taxon>
        <taxon>Eumycetozoa</taxon>
        <taxon>Dictyostelia</taxon>
        <taxon>Dictyosteliales</taxon>
        <taxon>Dictyosteliaceae</taxon>
        <taxon>Polysphondylium</taxon>
    </lineage>
</organism>
<feature type="compositionally biased region" description="Low complexity" evidence="1">
    <location>
        <begin position="407"/>
        <end position="416"/>
    </location>
</feature>
<dbReference type="OrthoDB" id="10264738at2759"/>
<feature type="domain" description="PPM-type phosphatase" evidence="2">
    <location>
        <begin position="693"/>
        <end position="1016"/>
    </location>
</feature>
<dbReference type="GO" id="GO:0004722">
    <property type="term" value="F:protein serine/threonine phosphatase activity"/>
    <property type="evidence" value="ECO:0007669"/>
    <property type="project" value="InterPro"/>
</dbReference>
<evidence type="ECO:0000313" key="4">
    <source>
        <dbReference type="Proteomes" id="UP000695562"/>
    </source>
</evidence>
<dbReference type="CDD" id="cd00143">
    <property type="entry name" value="PP2Cc"/>
    <property type="match status" value="1"/>
</dbReference>
<dbReference type="SUPFAM" id="SSF81606">
    <property type="entry name" value="PP2C-like"/>
    <property type="match status" value="1"/>
</dbReference>